<dbReference type="Gene3D" id="3.40.50.150">
    <property type="entry name" value="Vaccinia Virus protein VP39"/>
    <property type="match status" value="1"/>
</dbReference>
<proteinExistence type="inferred from homology"/>
<dbReference type="KEGG" id="mhz:Metho_0721"/>
<accession>L0KV11</accession>
<evidence type="ECO:0000313" key="7">
    <source>
        <dbReference type="Proteomes" id="UP000010866"/>
    </source>
</evidence>
<dbReference type="Proteomes" id="UP000010866">
    <property type="component" value="Chromosome"/>
</dbReference>
<evidence type="ECO:0000256" key="2">
    <source>
        <dbReference type="ARBA" id="ARBA00022603"/>
    </source>
</evidence>
<dbReference type="GO" id="GO:0032259">
    <property type="term" value="P:methylation"/>
    <property type="evidence" value="ECO:0007669"/>
    <property type="project" value="UniProtKB-KW"/>
</dbReference>
<dbReference type="NCBIfam" id="TIGR00537">
    <property type="entry name" value="hemK_rel_arch"/>
    <property type="match status" value="1"/>
</dbReference>
<dbReference type="STRING" id="867904.Metho_0721"/>
<feature type="domain" description="Methyltransferase small" evidence="5">
    <location>
        <begin position="37"/>
        <end position="108"/>
    </location>
</feature>
<dbReference type="GO" id="GO:0008276">
    <property type="term" value="F:protein methyltransferase activity"/>
    <property type="evidence" value="ECO:0007669"/>
    <property type="project" value="TreeGrafter"/>
</dbReference>
<dbReference type="InterPro" id="IPR002052">
    <property type="entry name" value="DNA_methylase_N6_adenine_CS"/>
</dbReference>
<comment type="similarity">
    <text evidence="1">Belongs to the eukaryotic/archaeal PrmC-related family.</text>
</comment>
<dbReference type="EMBL" id="CP003362">
    <property type="protein sequence ID" value="AGB48971.1"/>
    <property type="molecule type" value="Genomic_DNA"/>
</dbReference>
<dbReference type="GO" id="GO:0035657">
    <property type="term" value="C:eRF1 methyltransferase complex"/>
    <property type="evidence" value="ECO:0007669"/>
    <property type="project" value="TreeGrafter"/>
</dbReference>
<keyword evidence="7" id="KW-1185">Reference proteome</keyword>
<keyword evidence="4" id="KW-0949">S-adenosyl-L-methionine</keyword>
<evidence type="ECO:0000256" key="1">
    <source>
        <dbReference type="ARBA" id="ARBA00006149"/>
    </source>
</evidence>
<dbReference type="PROSITE" id="PS00092">
    <property type="entry name" value="N6_MTASE"/>
    <property type="match status" value="1"/>
</dbReference>
<dbReference type="Pfam" id="PF05175">
    <property type="entry name" value="MTS"/>
    <property type="match status" value="1"/>
</dbReference>
<dbReference type="GO" id="GO:0003676">
    <property type="term" value="F:nucleic acid binding"/>
    <property type="evidence" value="ECO:0007669"/>
    <property type="project" value="InterPro"/>
</dbReference>
<evidence type="ECO:0000256" key="3">
    <source>
        <dbReference type="ARBA" id="ARBA00022679"/>
    </source>
</evidence>
<dbReference type="AlphaFoldDB" id="L0KV11"/>
<gene>
    <name evidence="6" type="ordered locus">Metho_0721</name>
</gene>
<dbReference type="NCBIfam" id="NF011530">
    <property type="entry name" value="PRK14968.1-4"/>
    <property type="match status" value="1"/>
</dbReference>
<dbReference type="SUPFAM" id="SSF53335">
    <property type="entry name" value="S-adenosyl-L-methionine-dependent methyltransferases"/>
    <property type="match status" value="1"/>
</dbReference>
<evidence type="ECO:0000313" key="6">
    <source>
        <dbReference type="EMBL" id="AGB48971.1"/>
    </source>
</evidence>
<dbReference type="CDD" id="cd02440">
    <property type="entry name" value="AdoMet_MTases"/>
    <property type="match status" value="1"/>
</dbReference>
<reference evidence="7" key="1">
    <citation type="submission" date="2012-02" db="EMBL/GenBank/DDBJ databases">
        <title>Complete sequence of chromosome of Methanomethylovorans hollandica DSM 15978.</title>
        <authorList>
            <person name="Lucas S."/>
            <person name="Copeland A."/>
            <person name="Lapidus A."/>
            <person name="Glavina del Rio T."/>
            <person name="Dalin E."/>
            <person name="Tice H."/>
            <person name="Bruce D."/>
            <person name="Goodwin L."/>
            <person name="Pitluck S."/>
            <person name="Peters L."/>
            <person name="Mikhailova N."/>
            <person name="Held B."/>
            <person name="Kyrpides N."/>
            <person name="Mavromatis K."/>
            <person name="Ivanova N."/>
            <person name="Brettin T."/>
            <person name="Detter J.C."/>
            <person name="Han C."/>
            <person name="Larimer F."/>
            <person name="Land M."/>
            <person name="Hauser L."/>
            <person name="Markowitz V."/>
            <person name="Cheng J.-F."/>
            <person name="Hugenholtz P."/>
            <person name="Woyke T."/>
            <person name="Wu D."/>
            <person name="Spring S."/>
            <person name="Schroeder M."/>
            <person name="Brambilla E."/>
            <person name="Klenk H.-P."/>
            <person name="Eisen J.A."/>
        </authorList>
    </citation>
    <scope>NUCLEOTIDE SEQUENCE [LARGE SCALE GENOMIC DNA]</scope>
    <source>
        <strain evidence="7">DSM 15978 / NBRC 107637 / DMS1</strain>
    </source>
</reference>
<dbReference type="InterPro" id="IPR007848">
    <property type="entry name" value="Small_mtfrase_dom"/>
</dbReference>
<dbReference type="InterPro" id="IPR004557">
    <property type="entry name" value="PrmC-related"/>
</dbReference>
<keyword evidence="3" id="KW-0808">Transferase</keyword>
<dbReference type="InterPro" id="IPR052190">
    <property type="entry name" value="Euk-Arch_PrmC-MTase"/>
</dbReference>
<organism evidence="6 7">
    <name type="scientific">Methanomethylovorans hollandica (strain DSM 15978 / NBRC 107637 / DMS1)</name>
    <dbReference type="NCBI Taxonomy" id="867904"/>
    <lineage>
        <taxon>Archaea</taxon>
        <taxon>Methanobacteriati</taxon>
        <taxon>Methanobacteriota</taxon>
        <taxon>Stenosarchaea group</taxon>
        <taxon>Methanomicrobia</taxon>
        <taxon>Methanosarcinales</taxon>
        <taxon>Methanosarcinaceae</taxon>
        <taxon>Methanomethylovorans</taxon>
    </lineage>
</organism>
<dbReference type="NCBIfam" id="NF011529">
    <property type="entry name" value="PRK14968.1-3"/>
    <property type="match status" value="1"/>
</dbReference>
<keyword evidence="2 6" id="KW-0489">Methyltransferase</keyword>
<dbReference type="InterPro" id="IPR029063">
    <property type="entry name" value="SAM-dependent_MTases_sf"/>
</dbReference>
<dbReference type="GO" id="GO:0008757">
    <property type="term" value="F:S-adenosylmethionine-dependent methyltransferase activity"/>
    <property type="evidence" value="ECO:0007669"/>
    <property type="project" value="TreeGrafter"/>
</dbReference>
<evidence type="ECO:0000259" key="5">
    <source>
        <dbReference type="Pfam" id="PF05175"/>
    </source>
</evidence>
<dbReference type="RefSeq" id="WP_015324139.1">
    <property type="nucleotide sequence ID" value="NC_019977.1"/>
</dbReference>
<name>L0KV11_METHD</name>
<dbReference type="HOGENOM" id="CLU_018398_6_2_2"/>
<dbReference type="GeneID" id="14407934"/>
<dbReference type="OrthoDB" id="27149at2157"/>
<protein>
    <submittedName>
        <fullName evidence="6">HemK-related putative methylase</fullName>
    </submittedName>
</protein>
<dbReference type="PANTHER" id="PTHR45875:SF1">
    <property type="entry name" value="METHYLTRANSFERASE N6AMT1"/>
    <property type="match status" value="1"/>
</dbReference>
<sequence length="200" mass="21849">MPHITYRNACVEFVDDVYEPAEDSFLLADAALDLAKQGMKILEIGTGTGFVAAVLKANLDVDLLATDINPYAVKCACNNGVPTIRADMFSAFKSLKCFDMIIFNPPYLPTLEEDKVPGWLNYAFDGGVDGTASLHRFLEGLVSYLCHKGIVLVLVSSLTGIEKAISWMEGYGLETEVVVKEKCFFEELVVLKGILKAGPE</sequence>
<dbReference type="PANTHER" id="PTHR45875">
    <property type="entry name" value="METHYLTRANSFERASE N6AMT1"/>
    <property type="match status" value="1"/>
</dbReference>
<evidence type="ECO:0000256" key="4">
    <source>
        <dbReference type="ARBA" id="ARBA00022691"/>
    </source>
</evidence>